<gene>
    <name evidence="2" type="ORF">PSU4_38980</name>
</gene>
<feature type="transmembrane region" description="Helical" evidence="1">
    <location>
        <begin position="191"/>
        <end position="216"/>
    </location>
</feature>
<reference evidence="2 3" key="1">
    <citation type="submission" date="2019-07" db="EMBL/GenBank/DDBJ databases">
        <title>Whole genome shotgun sequence of Pseudonocardia sulfidoxydans NBRC 16205.</title>
        <authorList>
            <person name="Hosoyama A."/>
            <person name="Uohara A."/>
            <person name="Ohji S."/>
            <person name="Ichikawa N."/>
        </authorList>
    </citation>
    <scope>NUCLEOTIDE SEQUENCE [LARGE SCALE GENOMIC DNA]</scope>
    <source>
        <strain evidence="2 3">NBRC 16205</strain>
    </source>
</reference>
<feature type="transmembrane region" description="Helical" evidence="1">
    <location>
        <begin position="86"/>
        <end position="108"/>
    </location>
</feature>
<keyword evidence="1" id="KW-0472">Membrane</keyword>
<protein>
    <recommendedName>
        <fullName evidence="4">ABC transporter</fullName>
    </recommendedName>
</protein>
<organism evidence="2 3">
    <name type="scientific">Pseudonocardia sulfidoxydans NBRC 16205</name>
    <dbReference type="NCBI Taxonomy" id="1223511"/>
    <lineage>
        <taxon>Bacteria</taxon>
        <taxon>Bacillati</taxon>
        <taxon>Actinomycetota</taxon>
        <taxon>Actinomycetes</taxon>
        <taxon>Pseudonocardiales</taxon>
        <taxon>Pseudonocardiaceae</taxon>
        <taxon>Pseudonocardia</taxon>
    </lineage>
</organism>
<evidence type="ECO:0000313" key="3">
    <source>
        <dbReference type="Proteomes" id="UP000321685"/>
    </source>
</evidence>
<dbReference type="AlphaFoldDB" id="A0A511DMD3"/>
<feature type="transmembrane region" description="Helical" evidence="1">
    <location>
        <begin position="43"/>
        <end position="65"/>
    </location>
</feature>
<evidence type="ECO:0000256" key="1">
    <source>
        <dbReference type="SAM" id="Phobius"/>
    </source>
</evidence>
<evidence type="ECO:0008006" key="4">
    <source>
        <dbReference type="Google" id="ProtNLM"/>
    </source>
</evidence>
<proteinExistence type="predicted"/>
<comment type="caution">
    <text evidence="2">The sequence shown here is derived from an EMBL/GenBank/DDBJ whole genome shotgun (WGS) entry which is preliminary data.</text>
</comment>
<dbReference type="OrthoDB" id="4337269at2"/>
<keyword evidence="1" id="KW-1133">Transmembrane helix</keyword>
<feature type="transmembrane region" description="Helical" evidence="1">
    <location>
        <begin position="151"/>
        <end position="171"/>
    </location>
</feature>
<accession>A0A511DMD3</accession>
<dbReference type="EMBL" id="BJVJ01000042">
    <property type="protein sequence ID" value="GEL24944.1"/>
    <property type="molecule type" value="Genomic_DNA"/>
</dbReference>
<keyword evidence="3" id="KW-1185">Reference proteome</keyword>
<sequence length="219" mass="21880">MSTIAVSRFLLSDLYRSQRVVVPVIIQAAILAVLFGGDPGPLPAPWAASALALYPIAAWLGIVVANTEDPVQRHVTVVAAGGVGRVVGGILALAVVGDVLLSLISVVWPMVATHYPHPLPVVALGLGGHMVCALTGTAVGLLCARPVIGKVGWSLLAAGTVVVVTGTQSHVRPVGTVVRALTSGGPPGSGTVVVTGLVVAVVLVVLAAGVSATVALRSD</sequence>
<evidence type="ECO:0000313" key="2">
    <source>
        <dbReference type="EMBL" id="GEL24944.1"/>
    </source>
</evidence>
<name>A0A511DMD3_9PSEU</name>
<dbReference type="Proteomes" id="UP000321685">
    <property type="component" value="Unassembled WGS sequence"/>
</dbReference>
<dbReference type="RefSeq" id="WP_147110307.1">
    <property type="nucleotide sequence ID" value="NZ_BJVJ01000042.1"/>
</dbReference>
<feature type="transmembrane region" description="Helical" evidence="1">
    <location>
        <begin position="120"/>
        <end position="144"/>
    </location>
</feature>
<keyword evidence="1" id="KW-0812">Transmembrane</keyword>
<feature type="transmembrane region" description="Helical" evidence="1">
    <location>
        <begin position="20"/>
        <end position="37"/>
    </location>
</feature>